<keyword evidence="1" id="KW-0808">Transferase</keyword>
<dbReference type="Gene3D" id="3.40.50.10240">
    <property type="entry name" value="Thiamin pyrophosphokinase, catalytic domain"/>
    <property type="match status" value="1"/>
</dbReference>
<dbReference type="NCBIfam" id="TIGR01378">
    <property type="entry name" value="thi_PPkinase"/>
    <property type="match status" value="1"/>
</dbReference>
<keyword evidence="3 7" id="KW-0418">Kinase</keyword>
<evidence type="ECO:0000256" key="2">
    <source>
        <dbReference type="ARBA" id="ARBA00022741"/>
    </source>
</evidence>
<dbReference type="STRING" id="1470563.SAMN05444000_10369"/>
<gene>
    <name evidence="7" type="ORF">SAMN05444000_10369</name>
</gene>
<dbReference type="Proteomes" id="UP000183982">
    <property type="component" value="Unassembled WGS sequence"/>
</dbReference>
<evidence type="ECO:0000313" key="8">
    <source>
        <dbReference type="Proteomes" id="UP000183982"/>
    </source>
</evidence>
<keyword evidence="4" id="KW-0067">ATP-binding</keyword>
<organism evidence="7 8">
    <name type="scientific">Shimia gijangensis</name>
    <dbReference type="NCBI Taxonomy" id="1470563"/>
    <lineage>
        <taxon>Bacteria</taxon>
        <taxon>Pseudomonadati</taxon>
        <taxon>Pseudomonadota</taxon>
        <taxon>Alphaproteobacteria</taxon>
        <taxon>Rhodobacterales</taxon>
        <taxon>Roseobacteraceae</taxon>
    </lineage>
</organism>
<dbReference type="SUPFAM" id="SSF63999">
    <property type="entry name" value="Thiamin pyrophosphokinase, catalytic domain"/>
    <property type="match status" value="1"/>
</dbReference>
<evidence type="ECO:0000256" key="3">
    <source>
        <dbReference type="ARBA" id="ARBA00022777"/>
    </source>
</evidence>
<dbReference type="GO" id="GO:0005524">
    <property type="term" value="F:ATP binding"/>
    <property type="evidence" value="ECO:0007669"/>
    <property type="project" value="UniProtKB-KW"/>
</dbReference>
<dbReference type="PANTHER" id="PTHR41299">
    <property type="entry name" value="THIAMINE PYROPHOSPHOKINASE"/>
    <property type="match status" value="1"/>
</dbReference>
<dbReference type="RefSeq" id="WP_073249410.1">
    <property type="nucleotide sequence ID" value="NZ_FQZQ01000003.1"/>
</dbReference>
<dbReference type="EMBL" id="FQZQ01000003">
    <property type="protein sequence ID" value="SHI79016.1"/>
    <property type="molecule type" value="Genomic_DNA"/>
</dbReference>
<dbReference type="GO" id="GO:0009229">
    <property type="term" value="P:thiamine diphosphate biosynthetic process"/>
    <property type="evidence" value="ECO:0007669"/>
    <property type="project" value="InterPro"/>
</dbReference>
<keyword evidence="8" id="KW-1185">Reference proteome</keyword>
<dbReference type="Pfam" id="PF04263">
    <property type="entry name" value="TPK_catalytic"/>
    <property type="match status" value="1"/>
</dbReference>
<accession>A0A1M6E0L0</accession>
<feature type="domain" description="Thiamin pyrophosphokinase catalytic" evidence="6">
    <location>
        <begin position="24"/>
        <end position="118"/>
    </location>
</feature>
<evidence type="ECO:0000256" key="4">
    <source>
        <dbReference type="ARBA" id="ARBA00022840"/>
    </source>
</evidence>
<dbReference type="InterPro" id="IPR053149">
    <property type="entry name" value="TPK"/>
</dbReference>
<evidence type="ECO:0000313" key="7">
    <source>
        <dbReference type="EMBL" id="SHI79016.1"/>
    </source>
</evidence>
<evidence type="ECO:0000256" key="5">
    <source>
        <dbReference type="NCBIfam" id="TIGR01378"/>
    </source>
</evidence>
<dbReference type="AlphaFoldDB" id="A0A1M6E0L0"/>
<dbReference type="InterPro" id="IPR007371">
    <property type="entry name" value="TPK_catalytic"/>
</dbReference>
<dbReference type="InterPro" id="IPR006282">
    <property type="entry name" value="Thi_PPkinase"/>
</dbReference>
<reference evidence="8" key="1">
    <citation type="submission" date="2016-11" db="EMBL/GenBank/DDBJ databases">
        <authorList>
            <person name="Varghese N."/>
            <person name="Submissions S."/>
        </authorList>
    </citation>
    <scope>NUCLEOTIDE SEQUENCE [LARGE SCALE GENOMIC DNA]</scope>
    <source>
        <strain evidence="8">DSM 100564</strain>
    </source>
</reference>
<dbReference type="GO" id="GO:0004788">
    <property type="term" value="F:thiamine diphosphokinase activity"/>
    <property type="evidence" value="ECO:0007669"/>
    <property type="project" value="UniProtKB-UniRule"/>
</dbReference>
<sequence length="224" mass="24017">MIVHELEPIVLIGGASLNNRDLDACLKHATRVVAADGGALNSIKNGITPDAVIGDMDSISAEILRQIPQDRIHPVTEQDSTDFDKALRNISAPLVLGVGFTGGRVDHELACYHAMLMHADRRCLLVGESDLVFVAPPELTLPLAPGTRVSLFPLAAVTGRSDGLRWPIEGLEFCPDGKIGTSNMATGEVTLRWQQPGMLVILPRDCLDTVVRALEAQSGSWPAL</sequence>
<dbReference type="PANTHER" id="PTHR41299:SF1">
    <property type="entry name" value="THIAMINE PYROPHOSPHOKINASE"/>
    <property type="match status" value="1"/>
</dbReference>
<dbReference type="CDD" id="cd07995">
    <property type="entry name" value="TPK"/>
    <property type="match status" value="1"/>
</dbReference>
<dbReference type="OrthoDB" id="7057856at2"/>
<proteinExistence type="predicted"/>
<evidence type="ECO:0000259" key="6">
    <source>
        <dbReference type="Pfam" id="PF04263"/>
    </source>
</evidence>
<dbReference type="GO" id="GO:0006772">
    <property type="term" value="P:thiamine metabolic process"/>
    <property type="evidence" value="ECO:0007669"/>
    <property type="project" value="UniProtKB-UniRule"/>
</dbReference>
<protein>
    <recommendedName>
        <fullName evidence="5">Thiamine diphosphokinase</fullName>
        <ecNumber evidence="5">2.7.6.2</ecNumber>
    </recommendedName>
</protein>
<dbReference type="InterPro" id="IPR036371">
    <property type="entry name" value="TPK_B1-bd_sf"/>
</dbReference>
<evidence type="ECO:0000256" key="1">
    <source>
        <dbReference type="ARBA" id="ARBA00022679"/>
    </source>
</evidence>
<dbReference type="SUPFAM" id="SSF63862">
    <property type="entry name" value="Thiamin pyrophosphokinase, substrate-binding domain"/>
    <property type="match status" value="1"/>
</dbReference>
<name>A0A1M6E0L0_9RHOB</name>
<dbReference type="InterPro" id="IPR036759">
    <property type="entry name" value="TPK_catalytic_sf"/>
</dbReference>
<keyword evidence="2" id="KW-0547">Nucleotide-binding</keyword>
<dbReference type="EC" id="2.7.6.2" evidence="5"/>
<dbReference type="GO" id="GO:0016301">
    <property type="term" value="F:kinase activity"/>
    <property type="evidence" value="ECO:0007669"/>
    <property type="project" value="UniProtKB-KW"/>
</dbReference>